<proteinExistence type="predicted"/>
<comment type="caution">
    <text evidence="1">The sequence shown here is derived from an EMBL/GenBank/DDBJ whole genome shotgun (WGS) entry which is preliminary data.</text>
</comment>
<sequence length="588" mass="65805">MPSALKLEVTDVSASPSSPAGNLETLEPSHLEISSQILSIISRYKLAKDTFLAGTKDGTTFLAHIHSKVAAKESILMCLPAFPFKSPNNTAKVFGRLPDKAEEFALAHLNGLCAAIGDIYTPGARLMIVSDGLVYNDLLGVPDRDVWAYGEALRALRARKDFRHIEFCRLKDIVHVDVPDELDEIRYVANATNFRHALLQQFSKPGYNVSLRISEDEDTCLTYRGYIKFLETDLQNVYPIGEGRSKSKYKKGVEYIAKQMLTRGDAFARAVRQRFPDRLRLSIHPSTGENKLSINLLPTDTSFTTPWHCSIAFRLDGTVITGHRSQFDTNEEFELVCEQGRPSYFRERSALLSWASEKGGITCEPVYPTGLVIRPAAGRNSLSVRDVDAAKVRALSQLNSPIVLRGFARTRNRDLLVAKAHEFGVPTPWEFGMPDLNVRGADTHRVTNFLSVTEDESETSFSMPPRFQFFAAMIESPKDTKPALFSSSALLFKHLPAHLSLPSLHPLTGAISLSSTITRSLPLVVNHPATNCLPCNVPKSLRHDRRIAYYHTWEKGDLLVCDNTVTTLHQWSDHSAAWNREIWKIHFE</sequence>
<evidence type="ECO:0000313" key="2">
    <source>
        <dbReference type="Proteomes" id="UP001497700"/>
    </source>
</evidence>
<dbReference type="EMBL" id="MU393530">
    <property type="protein sequence ID" value="KAI4862261.1"/>
    <property type="molecule type" value="Genomic_DNA"/>
</dbReference>
<name>A0ACB9YST6_9PEZI</name>
<organism evidence="1 2">
    <name type="scientific">Hypoxylon rubiginosum</name>
    <dbReference type="NCBI Taxonomy" id="110542"/>
    <lineage>
        <taxon>Eukaryota</taxon>
        <taxon>Fungi</taxon>
        <taxon>Dikarya</taxon>
        <taxon>Ascomycota</taxon>
        <taxon>Pezizomycotina</taxon>
        <taxon>Sordariomycetes</taxon>
        <taxon>Xylariomycetidae</taxon>
        <taxon>Xylariales</taxon>
        <taxon>Hypoxylaceae</taxon>
        <taxon>Hypoxylon</taxon>
    </lineage>
</organism>
<protein>
    <submittedName>
        <fullName evidence="1">Pyoverdine/dityrosine biosynthesis protein-domain-containing protein</fullName>
    </submittedName>
</protein>
<accession>A0ACB9YST6</accession>
<dbReference type="Proteomes" id="UP001497700">
    <property type="component" value="Unassembled WGS sequence"/>
</dbReference>
<gene>
    <name evidence="1" type="ORF">F4820DRAFT_32942</name>
</gene>
<evidence type="ECO:0000313" key="1">
    <source>
        <dbReference type="EMBL" id="KAI4862261.1"/>
    </source>
</evidence>
<keyword evidence="2" id="KW-1185">Reference proteome</keyword>
<reference evidence="1 2" key="1">
    <citation type="journal article" date="2022" name="New Phytol.">
        <title>Ecological generalism drives hyperdiversity of secondary metabolite gene clusters in xylarialean endophytes.</title>
        <authorList>
            <person name="Franco M.E.E."/>
            <person name="Wisecaver J.H."/>
            <person name="Arnold A.E."/>
            <person name="Ju Y.M."/>
            <person name="Slot J.C."/>
            <person name="Ahrendt S."/>
            <person name="Moore L.P."/>
            <person name="Eastman K.E."/>
            <person name="Scott K."/>
            <person name="Konkel Z."/>
            <person name="Mondo S.J."/>
            <person name="Kuo A."/>
            <person name="Hayes R.D."/>
            <person name="Haridas S."/>
            <person name="Andreopoulos B."/>
            <person name="Riley R."/>
            <person name="LaButti K."/>
            <person name="Pangilinan J."/>
            <person name="Lipzen A."/>
            <person name="Amirebrahimi M."/>
            <person name="Yan J."/>
            <person name="Adam C."/>
            <person name="Keymanesh K."/>
            <person name="Ng V."/>
            <person name="Louie K."/>
            <person name="Northen T."/>
            <person name="Drula E."/>
            <person name="Henrissat B."/>
            <person name="Hsieh H.M."/>
            <person name="Youens-Clark K."/>
            <person name="Lutzoni F."/>
            <person name="Miadlikowska J."/>
            <person name="Eastwood D.C."/>
            <person name="Hamelin R.C."/>
            <person name="Grigoriev I.V."/>
            <person name="U'Ren J.M."/>
        </authorList>
    </citation>
    <scope>NUCLEOTIDE SEQUENCE [LARGE SCALE GENOMIC DNA]</scope>
    <source>
        <strain evidence="1 2">CBS 119005</strain>
    </source>
</reference>